<evidence type="ECO:0000259" key="2">
    <source>
        <dbReference type="PROSITE" id="PS51737"/>
    </source>
</evidence>
<dbReference type="GO" id="GO:0003677">
    <property type="term" value="F:DNA binding"/>
    <property type="evidence" value="ECO:0007669"/>
    <property type="project" value="InterPro"/>
</dbReference>
<sequence>MVYARISLDVAGEGLGVQRQEAECRALCERNGWDVAEVYTDNDVSATTGKVRPEFERLLASKPSRVVVWHTDRLVRKTADLERVIALDIPIVAVTAGHLDLSTPSGRAVARTVTAWATFEGEQKSLRQQAAHRQRVESGKPWWSHRRPFGYTAEGEVHETEGPALRKCYDMVRLGSTYADAARYLNAEGFTTTVGGRQWNGSNLSRLMRDPKYAGLIHYRYEVQGRGQWEPIVPEEEWRAILDRSEVIASGMAPAPAGSRVRSLLGGIARCECGEPFKRTRQHSKRKGGEVLKTYVYQCPMHCTSINAEWLDTHVAKAVLRAATSPAWMLAAGPEVSAPEAESAAREAVTLRDRLDELSEAFAAGEISRDQLASGSAPLRSALADAEARAQTYYSASPLDRKFSPADLVAAWKSNSLTLEQRREAVGKYVERIEVRRRTNRNERANAGMVTLTMRKPN</sequence>
<accession>A0A542XDD3</accession>
<proteinExistence type="predicted"/>
<dbReference type="SUPFAM" id="SSF53041">
    <property type="entry name" value="Resolvase-like"/>
    <property type="match status" value="1"/>
</dbReference>
<dbReference type="Pfam" id="PF00239">
    <property type="entry name" value="Resolvase"/>
    <property type="match status" value="1"/>
</dbReference>
<dbReference type="GO" id="GO:0000150">
    <property type="term" value="F:DNA strand exchange activity"/>
    <property type="evidence" value="ECO:0007669"/>
    <property type="project" value="InterPro"/>
</dbReference>
<name>A0A542XDD3_9MICO</name>
<reference evidence="3 4" key="1">
    <citation type="submission" date="2019-06" db="EMBL/GenBank/DDBJ databases">
        <title>Sequencing the genomes of 1000 actinobacteria strains.</title>
        <authorList>
            <person name="Klenk H.-P."/>
        </authorList>
    </citation>
    <scope>NUCLEOTIDE SEQUENCE [LARGE SCALE GENOMIC DNA]</scope>
    <source>
        <strain evidence="3 4">DSM 24617</strain>
    </source>
</reference>
<dbReference type="Gene3D" id="3.90.1750.20">
    <property type="entry name" value="Putative Large Serine Recombinase, Chain B, Domain 2"/>
    <property type="match status" value="1"/>
</dbReference>
<dbReference type="CDD" id="cd00338">
    <property type="entry name" value="Ser_Recombinase"/>
    <property type="match status" value="1"/>
</dbReference>
<organism evidence="3 4">
    <name type="scientific">Barrientosiimonas humi</name>
    <dbReference type="NCBI Taxonomy" id="999931"/>
    <lineage>
        <taxon>Bacteria</taxon>
        <taxon>Bacillati</taxon>
        <taxon>Actinomycetota</taxon>
        <taxon>Actinomycetes</taxon>
        <taxon>Micrococcales</taxon>
        <taxon>Dermacoccaceae</taxon>
        <taxon>Barrientosiimonas</taxon>
    </lineage>
</organism>
<dbReference type="Pfam" id="PF07508">
    <property type="entry name" value="Recombinase"/>
    <property type="match status" value="1"/>
</dbReference>
<dbReference type="InterPro" id="IPR050639">
    <property type="entry name" value="SSR_resolvase"/>
</dbReference>
<dbReference type="PROSITE" id="PS51736">
    <property type="entry name" value="RECOMBINASES_3"/>
    <property type="match status" value="1"/>
</dbReference>
<protein>
    <submittedName>
        <fullName evidence="3">Recombinase</fullName>
    </submittedName>
</protein>
<dbReference type="SMART" id="SM00857">
    <property type="entry name" value="Resolvase"/>
    <property type="match status" value="1"/>
</dbReference>
<dbReference type="Gene3D" id="3.40.50.1390">
    <property type="entry name" value="Resolvase, N-terminal catalytic domain"/>
    <property type="match status" value="1"/>
</dbReference>
<evidence type="ECO:0000313" key="4">
    <source>
        <dbReference type="Proteomes" id="UP000318336"/>
    </source>
</evidence>
<dbReference type="PANTHER" id="PTHR30461">
    <property type="entry name" value="DNA-INVERTASE FROM LAMBDOID PROPHAGE"/>
    <property type="match status" value="1"/>
</dbReference>
<dbReference type="PROSITE" id="PS51737">
    <property type="entry name" value="RECOMBINASE_DNA_BIND"/>
    <property type="match status" value="1"/>
</dbReference>
<dbReference type="InterPro" id="IPR036162">
    <property type="entry name" value="Resolvase-like_N_sf"/>
</dbReference>
<dbReference type="Proteomes" id="UP000318336">
    <property type="component" value="Unassembled WGS sequence"/>
</dbReference>
<feature type="domain" description="Resolvase/invertase-type recombinase catalytic" evidence="1">
    <location>
        <begin position="1"/>
        <end position="139"/>
    </location>
</feature>
<dbReference type="AlphaFoldDB" id="A0A542XDD3"/>
<dbReference type="InterPro" id="IPR006119">
    <property type="entry name" value="Resolv_N"/>
</dbReference>
<dbReference type="EMBL" id="VFOK01000001">
    <property type="protein sequence ID" value="TQL33827.1"/>
    <property type="molecule type" value="Genomic_DNA"/>
</dbReference>
<dbReference type="PANTHER" id="PTHR30461:SF23">
    <property type="entry name" value="DNA RECOMBINASE-RELATED"/>
    <property type="match status" value="1"/>
</dbReference>
<dbReference type="InterPro" id="IPR038109">
    <property type="entry name" value="DNA_bind_recomb_sf"/>
</dbReference>
<keyword evidence="4" id="KW-1185">Reference proteome</keyword>
<evidence type="ECO:0000313" key="3">
    <source>
        <dbReference type="EMBL" id="TQL33827.1"/>
    </source>
</evidence>
<feature type="domain" description="Recombinase" evidence="2">
    <location>
        <begin position="141"/>
        <end position="251"/>
    </location>
</feature>
<comment type="caution">
    <text evidence="3">The sequence shown here is derived from an EMBL/GenBank/DDBJ whole genome shotgun (WGS) entry which is preliminary data.</text>
</comment>
<evidence type="ECO:0000259" key="1">
    <source>
        <dbReference type="PROSITE" id="PS51736"/>
    </source>
</evidence>
<dbReference type="InterPro" id="IPR011109">
    <property type="entry name" value="DNA_bind_recombinase_dom"/>
</dbReference>
<gene>
    <name evidence="3" type="ORF">FB554_1980</name>
</gene>